<dbReference type="CDD" id="cd01347">
    <property type="entry name" value="ligand_gated_channel"/>
    <property type="match status" value="1"/>
</dbReference>
<evidence type="ECO:0000313" key="16">
    <source>
        <dbReference type="Proteomes" id="UP000430634"/>
    </source>
</evidence>
<dbReference type="Gene3D" id="2.170.130.10">
    <property type="entry name" value="TonB-dependent receptor, plug domain"/>
    <property type="match status" value="1"/>
</dbReference>
<evidence type="ECO:0000259" key="14">
    <source>
        <dbReference type="Pfam" id="PF07715"/>
    </source>
</evidence>
<dbReference type="InterPro" id="IPR012910">
    <property type="entry name" value="Plug_dom"/>
</dbReference>
<dbReference type="InterPro" id="IPR039426">
    <property type="entry name" value="TonB-dep_rcpt-like"/>
</dbReference>
<evidence type="ECO:0000256" key="5">
    <source>
        <dbReference type="ARBA" id="ARBA00022692"/>
    </source>
</evidence>
<feature type="domain" description="TonB-dependent receptor plug" evidence="14">
    <location>
        <begin position="90"/>
        <end position="208"/>
    </location>
</feature>
<feature type="compositionally biased region" description="Polar residues" evidence="12">
    <location>
        <begin position="639"/>
        <end position="651"/>
    </location>
</feature>
<evidence type="ECO:0000256" key="3">
    <source>
        <dbReference type="ARBA" id="ARBA00022448"/>
    </source>
</evidence>
<comment type="similarity">
    <text evidence="2 10 11">Belongs to the TonB-dependent receptor family.</text>
</comment>
<keyword evidence="6 11" id="KW-0798">TonB box</keyword>
<gene>
    <name evidence="15" type="ORF">GM672_15850</name>
</gene>
<evidence type="ECO:0000256" key="2">
    <source>
        <dbReference type="ARBA" id="ARBA00009810"/>
    </source>
</evidence>
<dbReference type="PANTHER" id="PTHR47234">
    <property type="match status" value="1"/>
</dbReference>
<keyword evidence="5 10" id="KW-0812">Transmembrane</keyword>
<protein>
    <submittedName>
        <fullName evidence="15">TonB-dependent receptor</fullName>
    </submittedName>
</protein>
<evidence type="ECO:0000259" key="13">
    <source>
        <dbReference type="Pfam" id="PF00593"/>
    </source>
</evidence>
<comment type="caution">
    <text evidence="15">The sequence shown here is derived from an EMBL/GenBank/DDBJ whole genome shotgun (WGS) entry which is preliminary data.</text>
</comment>
<keyword evidence="8 15" id="KW-0675">Receptor</keyword>
<dbReference type="InterPro" id="IPR036942">
    <property type="entry name" value="Beta-barrel_TonB_sf"/>
</dbReference>
<dbReference type="InterPro" id="IPR037066">
    <property type="entry name" value="Plug_dom_sf"/>
</dbReference>
<evidence type="ECO:0000256" key="6">
    <source>
        <dbReference type="ARBA" id="ARBA00023077"/>
    </source>
</evidence>
<evidence type="ECO:0000256" key="1">
    <source>
        <dbReference type="ARBA" id="ARBA00004571"/>
    </source>
</evidence>
<reference evidence="15 16" key="1">
    <citation type="submission" date="2019-11" db="EMBL/GenBank/DDBJ databases">
        <title>Type strains purchased from KCTC, JCM and DSMZ.</title>
        <authorList>
            <person name="Lu H."/>
        </authorList>
    </citation>
    <scope>NUCLEOTIDE SEQUENCE [LARGE SCALE GENOMIC DNA]</scope>
    <source>
        <strain evidence="15 16">KCTC 52429</strain>
    </source>
</reference>
<dbReference type="PANTHER" id="PTHR47234:SF2">
    <property type="entry name" value="TONB-DEPENDENT RECEPTOR"/>
    <property type="match status" value="1"/>
</dbReference>
<keyword evidence="9 10" id="KW-0998">Cell outer membrane</keyword>
<evidence type="ECO:0000313" key="15">
    <source>
        <dbReference type="EMBL" id="MTV54205.1"/>
    </source>
</evidence>
<keyword evidence="7 10" id="KW-0472">Membrane</keyword>
<feature type="region of interest" description="Disordered" evidence="12">
    <location>
        <begin position="634"/>
        <end position="661"/>
    </location>
</feature>
<evidence type="ECO:0000256" key="4">
    <source>
        <dbReference type="ARBA" id="ARBA00022452"/>
    </source>
</evidence>
<dbReference type="SUPFAM" id="SSF56935">
    <property type="entry name" value="Porins"/>
    <property type="match status" value="1"/>
</dbReference>
<evidence type="ECO:0000256" key="7">
    <source>
        <dbReference type="ARBA" id="ARBA00023136"/>
    </source>
</evidence>
<organism evidence="15 16">
    <name type="scientific">Pseudoduganella buxea</name>
    <dbReference type="NCBI Taxonomy" id="1949069"/>
    <lineage>
        <taxon>Bacteria</taxon>
        <taxon>Pseudomonadati</taxon>
        <taxon>Pseudomonadota</taxon>
        <taxon>Betaproteobacteria</taxon>
        <taxon>Burkholderiales</taxon>
        <taxon>Oxalobacteraceae</taxon>
        <taxon>Telluria group</taxon>
        <taxon>Pseudoduganella</taxon>
    </lineage>
</organism>
<sequence>MTWQSVLAGRWNGCFHRLPVRHNVQLREKRLAKKKASSIGRIGRIGKLARPLCLGIAALPAFAPAFAQQAPEGPMMRVEITGSSIKRLVNETATPLTVFKAEEFVKQGLTTAQEVLDRIPANQSSFGSANAVGGNASGLPTGGQASADLRGLGGDKTLVLLNGRRLASHPYDGASVDLNLIPVAALERVEVLRDGASAIYGTDAIGGVINFITRRSVQQATVTLETVIPEETGGRERRGNITLGGGDLAKEGWAVLAVADYHKQDVLTSQQRPFSATGVIPSRGLNETSGTTFPGNYFDPVTEVQGNPYARTGCNQPLSVPHPTNGTCRQDYTRQIDSLPEQERATLFGRASFKLGADHTASLEVLHSENKVNSRTAPPPQTGLSLPSTSPYYPGNSGGVPAQAGLSGAPLSVNWRPTEAGQREILSRGSGDRFLGSLEGIIAGWDYQTGLSHSVSRSQEEFTNGYVADALFAAGVANGVLNPFGLQNDAGRAYLATTALRGRVQDAKNAQTAFDLKASRELMEMGGGKLAVAFGTELRHEKAEFNVNRDIASQATSSGLSGSLPKSGSRTIQAVFGEVSLPFTKELEASLAARYDHYSDVGSTTNPKASFRYQPLQSFVLRGSASTGFRAPTLFEKNAPQSRNDTSNSYNDPILCPNGVPQPGANPLRDCDLQQFKLQGGNPNLQPEKSRTYAIGAVFEPTQAVTLSLDYFNIRLREKIGALPEQTIYGNYARYADRFLRFPDGSPNAILDLNENLGKVRTDGVDVSLTLRAPRTDFGGLTFTLDGTWIHNYEYQNERDGDFIQNVGRYADNNVVFRWRHNASVTWRTGAWSATLAHNFKTGYEDQNLVDDQYRNHVPSYSLVNLSGTYTGFKNVTLTAGVKNIADKSPPFSNQGTVFQKGYDPRYTDPIGRALYLRGSYSF</sequence>
<accession>A0A6I3T004</accession>
<dbReference type="EMBL" id="WNKZ01000045">
    <property type="protein sequence ID" value="MTV54205.1"/>
    <property type="molecule type" value="Genomic_DNA"/>
</dbReference>
<evidence type="ECO:0000256" key="11">
    <source>
        <dbReference type="RuleBase" id="RU003357"/>
    </source>
</evidence>
<evidence type="ECO:0000256" key="8">
    <source>
        <dbReference type="ARBA" id="ARBA00023170"/>
    </source>
</evidence>
<dbReference type="PROSITE" id="PS52016">
    <property type="entry name" value="TONB_DEPENDENT_REC_3"/>
    <property type="match status" value="1"/>
</dbReference>
<feature type="compositionally biased region" description="Polar residues" evidence="12">
    <location>
        <begin position="373"/>
        <end position="391"/>
    </location>
</feature>
<keyword evidence="4 10" id="KW-1134">Transmembrane beta strand</keyword>
<evidence type="ECO:0000256" key="9">
    <source>
        <dbReference type="ARBA" id="ARBA00023237"/>
    </source>
</evidence>
<dbReference type="Pfam" id="PF00593">
    <property type="entry name" value="TonB_dep_Rec_b-barrel"/>
    <property type="match status" value="1"/>
</dbReference>
<dbReference type="AlphaFoldDB" id="A0A6I3T004"/>
<dbReference type="Gene3D" id="2.40.170.20">
    <property type="entry name" value="TonB-dependent receptor, beta-barrel domain"/>
    <property type="match status" value="1"/>
</dbReference>
<evidence type="ECO:0000256" key="10">
    <source>
        <dbReference type="PROSITE-ProRule" id="PRU01360"/>
    </source>
</evidence>
<feature type="region of interest" description="Disordered" evidence="12">
    <location>
        <begin position="369"/>
        <end position="400"/>
    </location>
</feature>
<dbReference type="InterPro" id="IPR000531">
    <property type="entry name" value="Beta-barrel_TonB"/>
</dbReference>
<dbReference type="GO" id="GO:0009279">
    <property type="term" value="C:cell outer membrane"/>
    <property type="evidence" value="ECO:0007669"/>
    <property type="project" value="UniProtKB-SubCell"/>
</dbReference>
<keyword evidence="3 10" id="KW-0813">Transport</keyword>
<dbReference type="Pfam" id="PF07715">
    <property type="entry name" value="Plug"/>
    <property type="match status" value="1"/>
</dbReference>
<name>A0A6I3T004_9BURK</name>
<evidence type="ECO:0000256" key="12">
    <source>
        <dbReference type="SAM" id="MobiDB-lite"/>
    </source>
</evidence>
<feature type="domain" description="TonB-dependent receptor-like beta-barrel" evidence="13">
    <location>
        <begin position="426"/>
        <end position="885"/>
    </location>
</feature>
<comment type="subcellular location">
    <subcellularLocation>
        <location evidence="1 10">Cell outer membrane</location>
        <topology evidence="1 10">Multi-pass membrane protein</topology>
    </subcellularLocation>
</comment>
<dbReference type="Proteomes" id="UP000430634">
    <property type="component" value="Unassembled WGS sequence"/>
</dbReference>
<proteinExistence type="inferred from homology"/>
<dbReference type="OrthoDB" id="8530571at2"/>